<dbReference type="Proteomes" id="UP001060085">
    <property type="component" value="Linkage Group LG01"/>
</dbReference>
<proteinExistence type="predicted"/>
<reference evidence="2" key="1">
    <citation type="journal article" date="2023" name="Nat. Plants">
        <title>Single-cell RNA sequencing provides a high-resolution roadmap for understanding the multicellular compartmentation of specialized metabolism.</title>
        <authorList>
            <person name="Sun S."/>
            <person name="Shen X."/>
            <person name="Li Y."/>
            <person name="Li Y."/>
            <person name="Wang S."/>
            <person name="Li R."/>
            <person name="Zhang H."/>
            <person name="Shen G."/>
            <person name="Guo B."/>
            <person name="Wei J."/>
            <person name="Xu J."/>
            <person name="St-Pierre B."/>
            <person name="Chen S."/>
            <person name="Sun C."/>
        </authorList>
    </citation>
    <scope>NUCLEOTIDE SEQUENCE [LARGE SCALE GENOMIC DNA]</scope>
</reference>
<name>A0ACC0CB66_CATRO</name>
<evidence type="ECO:0000313" key="1">
    <source>
        <dbReference type="EMBL" id="KAI5682192.1"/>
    </source>
</evidence>
<protein>
    <submittedName>
        <fullName evidence="1">Uncharacterized protein</fullName>
    </submittedName>
</protein>
<sequence>MNPNLWRVQMTMMVASFYEEYQIYNFTLYNLNNDDEMRYLLTSRPDISKQRIHVLFEFEPIQSKTFSEVQHTHISTDEDHLNIHMGLGKQIDDLIELGTIRLLDWNDAMTDLQLGMRFVEKIQAISAVQKWSIWIG</sequence>
<comment type="caution">
    <text evidence="1">The sequence shown here is derived from an EMBL/GenBank/DDBJ whole genome shotgun (WGS) entry which is preliminary data.</text>
</comment>
<accession>A0ACC0CB66</accession>
<organism evidence="1 2">
    <name type="scientific">Catharanthus roseus</name>
    <name type="common">Madagascar periwinkle</name>
    <name type="synonym">Vinca rosea</name>
    <dbReference type="NCBI Taxonomy" id="4058"/>
    <lineage>
        <taxon>Eukaryota</taxon>
        <taxon>Viridiplantae</taxon>
        <taxon>Streptophyta</taxon>
        <taxon>Embryophyta</taxon>
        <taxon>Tracheophyta</taxon>
        <taxon>Spermatophyta</taxon>
        <taxon>Magnoliopsida</taxon>
        <taxon>eudicotyledons</taxon>
        <taxon>Gunneridae</taxon>
        <taxon>Pentapetalae</taxon>
        <taxon>asterids</taxon>
        <taxon>lamiids</taxon>
        <taxon>Gentianales</taxon>
        <taxon>Apocynaceae</taxon>
        <taxon>Rauvolfioideae</taxon>
        <taxon>Vinceae</taxon>
        <taxon>Catharanthinae</taxon>
        <taxon>Catharanthus</taxon>
    </lineage>
</organism>
<dbReference type="EMBL" id="CM044701">
    <property type="protein sequence ID" value="KAI5682192.1"/>
    <property type="molecule type" value="Genomic_DNA"/>
</dbReference>
<gene>
    <name evidence="1" type="ORF">M9H77_03420</name>
</gene>
<keyword evidence="2" id="KW-1185">Reference proteome</keyword>
<evidence type="ECO:0000313" key="2">
    <source>
        <dbReference type="Proteomes" id="UP001060085"/>
    </source>
</evidence>